<dbReference type="SUPFAM" id="SSF54980">
    <property type="entry name" value="EF-G C-terminal domain-like"/>
    <property type="match status" value="1"/>
</dbReference>
<evidence type="ECO:0000259" key="2">
    <source>
        <dbReference type="Pfam" id="PF01205"/>
    </source>
</evidence>
<dbReference type="InterPro" id="IPR015796">
    <property type="entry name" value="Impact_YigZ-like"/>
</dbReference>
<dbReference type="GO" id="GO:0006446">
    <property type="term" value="P:regulation of translational initiation"/>
    <property type="evidence" value="ECO:0007669"/>
    <property type="project" value="TreeGrafter"/>
</dbReference>
<dbReference type="InterPro" id="IPR023582">
    <property type="entry name" value="Impact"/>
</dbReference>
<accession>S2WXX8</accession>
<dbReference type="PATRIC" id="fig|883161.3.peg.1312"/>
<evidence type="ECO:0000259" key="3">
    <source>
        <dbReference type="Pfam" id="PF09186"/>
    </source>
</evidence>
<dbReference type="InterPro" id="IPR001498">
    <property type="entry name" value="Impact_N"/>
</dbReference>
<dbReference type="PANTHER" id="PTHR16301">
    <property type="entry name" value="IMPACT-RELATED"/>
    <property type="match status" value="1"/>
</dbReference>
<comment type="caution">
    <text evidence="4">The sequence shown here is derived from an EMBL/GenBank/DDBJ whole genome shotgun (WGS) entry which is preliminary data.</text>
</comment>
<dbReference type="Gene3D" id="3.30.230.30">
    <property type="entry name" value="Impact, N-terminal domain"/>
    <property type="match status" value="1"/>
</dbReference>
<reference evidence="4 5" key="1">
    <citation type="submission" date="2013-04" db="EMBL/GenBank/DDBJ databases">
        <title>The Genome Sequence of Propionimicrobium lymphophilum ACS-093-V-SCH5.</title>
        <authorList>
            <consortium name="The Broad Institute Genomics Platform"/>
            <person name="Earl A."/>
            <person name="Ward D."/>
            <person name="Feldgarden M."/>
            <person name="Gevers D."/>
            <person name="Saerens B."/>
            <person name="Vaneechoutte M."/>
            <person name="Walker B."/>
            <person name="Young S."/>
            <person name="Zeng Q."/>
            <person name="Gargeya S."/>
            <person name="Fitzgerald M."/>
            <person name="Haas B."/>
            <person name="Abouelleil A."/>
            <person name="Allen A.W."/>
            <person name="Alvarado L."/>
            <person name="Arachchi H.M."/>
            <person name="Berlin A.M."/>
            <person name="Chapman S.B."/>
            <person name="Gainer-Dewar J."/>
            <person name="Goldberg J."/>
            <person name="Griggs A."/>
            <person name="Gujja S."/>
            <person name="Hansen M."/>
            <person name="Howarth C."/>
            <person name="Imamovic A."/>
            <person name="Ireland A."/>
            <person name="Larimer J."/>
            <person name="McCowan C."/>
            <person name="Murphy C."/>
            <person name="Pearson M."/>
            <person name="Poon T.W."/>
            <person name="Priest M."/>
            <person name="Roberts A."/>
            <person name="Saif S."/>
            <person name="Shea T."/>
            <person name="Sisk P."/>
            <person name="Sykes S."/>
            <person name="Wortman J."/>
            <person name="Nusbaum C."/>
            <person name="Birren B."/>
        </authorList>
    </citation>
    <scope>NUCLEOTIDE SEQUENCE [LARGE SCALE GENOMIC DNA]</scope>
    <source>
        <strain evidence="4 5">ACS-093-V-SCH5</strain>
    </source>
</reference>
<evidence type="ECO:0008006" key="6">
    <source>
        <dbReference type="Google" id="ProtNLM"/>
    </source>
</evidence>
<dbReference type="HOGENOM" id="CLU_083552_2_1_11"/>
<dbReference type="Pfam" id="PF09186">
    <property type="entry name" value="DUF1949"/>
    <property type="match status" value="1"/>
</dbReference>
<proteinExistence type="inferred from homology"/>
<dbReference type="AlphaFoldDB" id="S2WXX8"/>
<evidence type="ECO:0000256" key="1">
    <source>
        <dbReference type="ARBA" id="ARBA00007665"/>
    </source>
</evidence>
<sequence length="218" mass="24170">MDAYVVPAKMKHRPVEIEIKRSRFIGFVARVEDEEDARQFLSNIRNEHPQARHVCHAFVIGADRRTQRFSDDGEPSGTAGTPILEAITHRQTSEGKTELSDVAVAVVRYFGGIKLGAGGLIQAYSDSTARALDSAKLVKRAKLGIVSLTVPYEDAGRLETDLRNNFTLRQTQYGASGAILTICYPSGTYEKLETKIAELSAGKAMLEKQGFEWMDYEK</sequence>
<dbReference type="InterPro" id="IPR015269">
    <property type="entry name" value="UPF0029_Impact_C"/>
</dbReference>
<protein>
    <recommendedName>
        <fullName evidence="6">Impact N-terminal domain-containing protein</fullName>
    </recommendedName>
</protein>
<dbReference type="GO" id="GO:0005737">
    <property type="term" value="C:cytoplasm"/>
    <property type="evidence" value="ECO:0007669"/>
    <property type="project" value="TreeGrafter"/>
</dbReference>
<dbReference type="PANTHER" id="PTHR16301:SF20">
    <property type="entry name" value="IMPACT FAMILY MEMBER YIGZ"/>
    <property type="match status" value="1"/>
</dbReference>
<name>S2WXX8_9ACTN</name>
<evidence type="ECO:0000313" key="4">
    <source>
        <dbReference type="EMBL" id="EPD32619.1"/>
    </source>
</evidence>
<dbReference type="InterPro" id="IPR020568">
    <property type="entry name" value="Ribosomal_Su5_D2-typ_SF"/>
</dbReference>
<dbReference type="RefSeq" id="WP_016456146.1">
    <property type="nucleotide sequence ID" value="NZ_KE150269.1"/>
</dbReference>
<dbReference type="OrthoDB" id="9813771at2"/>
<dbReference type="STRING" id="883161.HMPREF9306_01318"/>
<gene>
    <name evidence="4" type="ORF">HMPREF9306_01318</name>
</gene>
<dbReference type="InterPro" id="IPR035647">
    <property type="entry name" value="EFG_III/V"/>
</dbReference>
<dbReference type="EMBL" id="AGZR01000008">
    <property type="protein sequence ID" value="EPD32619.1"/>
    <property type="molecule type" value="Genomic_DNA"/>
</dbReference>
<dbReference type="Pfam" id="PF01205">
    <property type="entry name" value="Impact_N"/>
    <property type="match status" value="1"/>
</dbReference>
<dbReference type="Proteomes" id="UP000014417">
    <property type="component" value="Unassembled WGS sequence"/>
</dbReference>
<organism evidence="4 5">
    <name type="scientific">Propionimicrobium lymphophilum ACS-093-V-SCH5</name>
    <dbReference type="NCBI Taxonomy" id="883161"/>
    <lineage>
        <taxon>Bacteria</taxon>
        <taxon>Bacillati</taxon>
        <taxon>Actinomycetota</taxon>
        <taxon>Actinomycetes</taxon>
        <taxon>Propionibacteriales</taxon>
        <taxon>Propionibacteriaceae</taxon>
        <taxon>Propionimicrobium</taxon>
    </lineage>
</organism>
<dbReference type="InterPro" id="IPR036956">
    <property type="entry name" value="Impact_N_sf"/>
</dbReference>
<feature type="domain" description="Impact N-terminal" evidence="2">
    <location>
        <begin position="20"/>
        <end position="132"/>
    </location>
</feature>
<dbReference type="SUPFAM" id="SSF54211">
    <property type="entry name" value="Ribosomal protein S5 domain 2-like"/>
    <property type="match status" value="1"/>
</dbReference>
<feature type="domain" description="UPF0029" evidence="3">
    <location>
        <begin position="148"/>
        <end position="203"/>
    </location>
</feature>
<dbReference type="NCBIfam" id="TIGR00257">
    <property type="entry name" value="IMPACT_YIGZ"/>
    <property type="match status" value="1"/>
</dbReference>
<comment type="similarity">
    <text evidence="1">Belongs to the IMPACT family.</text>
</comment>
<evidence type="ECO:0000313" key="5">
    <source>
        <dbReference type="Proteomes" id="UP000014417"/>
    </source>
</evidence>
<keyword evidence="5" id="KW-1185">Reference proteome</keyword>